<evidence type="ECO:0000313" key="2">
    <source>
        <dbReference type="Proteomes" id="UP000704467"/>
    </source>
</evidence>
<proteinExistence type="predicted"/>
<organism evidence="1 2">
    <name type="scientific">Brucella haematophila</name>
    <dbReference type="NCBI Taxonomy" id="419474"/>
    <lineage>
        <taxon>Bacteria</taxon>
        <taxon>Pseudomonadati</taxon>
        <taxon>Pseudomonadota</taxon>
        <taxon>Alphaproteobacteria</taxon>
        <taxon>Hyphomicrobiales</taxon>
        <taxon>Brucellaceae</taxon>
        <taxon>Brucella/Ochrobactrum group</taxon>
        <taxon>Brucella</taxon>
    </lineage>
</organism>
<accession>A0ABX1DJP6</accession>
<name>A0ABX1DJP6_9HYPH</name>
<reference evidence="1 2" key="1">
    <citation type="submission" date="2020-03" db="EMBL/GenBank/DDBJ databases">
        <title>Whole genome sequencing of clinical and environmental type strains of Ochrobactrum.</title>
        <authorList>
            <person name="Dharne M."/>
        </authorList>
    </citation>
    <scope>NUCLEOTIDE SEQUENCE [LARGE SCALE GENOMIC DNA]</scope>
    <source>
        <strain evidence="1 2">CIP 109452</strain>
    </source>
</reference>
<protein>
    <submittedName>
        <fullName evidence="1">Uncharacterized protein</fullName>
    </submittedName>
</protein>
<comment type="caution">
    <text evidence="1">The sequence shown here is derived from an EMBL/GenBank/DDBJ whole genome shotgun (WGS) entry which is preliminary data.</text>
</comment>
<sequence>MSDPGCRKDKRTLFEREQRFLLTPFRETTFFADGSARERKWFEAPELRAK</sequence>
<dbReference type="Proteomes" id="UP000704467">
    <property type="component" value="Unassembled WGS sequence"/>
</dbReference>
<evidence type="ECO:0000313" key="1">
    <source>
        <dbReference type="EMBL" id="NKC02486.1"/>
    </source>
</evidence>
<dbReference type="EMBL" id="JAAVLN010000001">
    <property type="protein sequence ID" value="NKC02486.1"/>
    <property type="molecule type" value="Genomic_DNA"/>
</dbReference>
<gene>
    <name evidence="1" type="ORF">HED55_00915</name>
</gene>
<keyword evidence="2" id="KW-1185">Reference proteome</keyword>